<accession>A0A1W5DAJ2</accession>
<feature type="compositionally biased region" description="Pro residues" evidence="5">
    <location>
        <begin position="64"/>
        <end position="82"/>
    </location>
</feature>
<dbReference type="EMBL" id="FWEW01003615">
    <property type="protein sequence ID" value="SLM40010.1"/>
    <property type="molecule type" value="Genomic_DNA"/>
</dbReference>
<organism evidence="7 8">
    <name type="scientific">Lasallia pustulata</name>
    <dbReference type="NCBI Taxonomy" id="136370"/>
    <lineage>
        <taxon>Eukaryota</taxon>
        <taxon>Fungi</taxon>
        <taxon>Dikarya</taxon>
        <taxon>Ascomycota</taxon>
        <taxon>Pezizomycotina</taxon>
        <taxon>Lecanoromycetes</taxon>
        <taxon>OSLEUM clade</taxon>
        <taxon>Umbilicariomycetidae</taxon>
        <taxon>Umbilicariales</taxon>
        <taxon>Umbilicariaceae</taxon>
        <taxon>Lasallia</taxon>
    </lineage>
</organism>
<dbReference type="InterPro" id="IPR050618">
    <property type="entry name" value="Ubq-SigPath_Reg"/>
</dbReference>
<dbReference type="CDD" id="cd12910">
    <property type="entry name" value="SPRY_SSH4_like"/>
    <property type="match status" value="1"/>
</dbReference>
<keyword evidence="8" id="KW-1185">Reference proteome</keyword>
<dbReference type="AlphaFoldDB" id="A0A1W5DAJ2"/>
<evidence type="ECO:0000256" key="5">
    <source>
        <dbReference type="SAM" id="MobiDB-lite"/>
    </source>
</evidence>
<dbReference type="InterPro" id="IPR035780">
    <property type="entry name" value="SPRY_Ssh4-like"/>
</dbReference>
<evidence type="ECO:0000313" key="7">
    <source>
        <dbReference type="EMBL" id="SLM40010.1"/>
    </source>
</evidence>
<evidence type="ECO:0000256" key="4">
    <source>
        <dbReference type="ARBA" id="ARBA00023136"/>
    </source>
</evidence>
<feature type="domain" description="SPRY" evidence="6">
    <location>
        <begin position="213"/>
        <end position="291"/>
    </location>
</feature>
<dbReference type="InterPro" id="IPR043136">
    <property type="entry name" value="B30.2/SPRY_sf"/>
</dbReference>
<comment type="subcellular location">
    <subcellularLocation>
        <location evidence="1">Membrane</location>
    </subcellularLocation>
</comment>
<protein>
    <submittedName>
        <fullName evidence="7">SPRY domain</fullName>
    </submittedName>
</protein>
<dbReference type="InterPro" id="IPR003877">
    <property type="entry name" value="SPRY_dom"/>
</dbReference>
<reference evidence="8" key="1">
    <citation type="submission" date="2017-03" db="EMBL/GenBank/DDBJ databases">
        <authorList>
            <person name="Sharma R."/>
            <person name="Thines M."/>
        </authorList>
    </citation>
    <scope>NUCLEOTIDE SEQUENCE [LARGE SCALE GENOMIC DNA]</scope>
</reference>
<dbReference type="Proteomes" id="UP000192927">
    <property type="component" value="Unassembled WGS sequence"/>
</dbReference>
<evidence type="ECO:0000259" key="6">
    <source>
        <dbReference type="Pfam" id="PF00622"/>
    </source>
</evidence>
<feature type="compositionally biased region" description="Basic and acidic residues" evidence="5">
    <location>
        <begin position="22"/>
        <end position="37"/>
    </location>
</feature>
<dbReference type="Pfam" id="PF00622">
    <property type="entry name" value="SPRY"/>
    <property type="match status" value="1"/>
</dbReference>
<name>A0A1W5DAJ2_9LECA</name>
<evidence type="ECO:0000313" key="8">
    <source>
        <dbReference type="Proteomes" id="UP000192927"/>
    </source>
</evidence>
<keyword evidence="4" id="KW-0472">Membrane</keyword>
<keyword evidence="2" id="KW-0812">Transmembrane</keyword>
<keyword evidence="3" id="KW-1133">Transmembrane helix</keyword>
<dbReference type="PANTHER" id="PTHR12864">
    <property type="entry name" value="RAN BINDING PROTEIN 9-RELATED"/>
    <property type="match status" value="1"/>
</dbReference>
<evidence type="ECO:0000256" key="3">
    <source>
        <dbReference type="ARBA" id="ARBA00022989"/>
    </source>
</evidence>
<evidence type="ECO:0000256" key="1">
    <source>
        <dbReference type="ARBA" id="ARBA00004370"/>
    </source>
</evidence>
<dbReference type="Gene3D" id="2.60.120.920">
    <property type="match status" value="1"/>
</dbReference>
<dbReference type="SUPFAM" id="SSF49899">
    <property type="entry name" value="Concanavalin A-like lectins/glucanases"/>
    <property type="match status" value="1"/>
</dbReference>
<sequence>MGLFRSLKGSHPDKFGGPSSKPEGRDQTSPRTDEKHTYVPSNADTYLPPPGPPTSHQSAYSAPSGPPPGQSKYAPPPGPPPSHQSNTENSAPYHDWTSVPDNALLPPPPSLGHEASPLSNASLTDADRAHEWCRSHPLLAPGYPPPALLSSVRNGDVRLLKPQGYNGDLLMTSTGNWRGSTRTGSKDACLITSAPLYFARTGSQIESRTTKTIYFEVKIHSLGRGRGTDECSLAVGYAAMPYPTWRMPGWERGSLAVHGDDGRRYVNDTWGGKDFVSPFRAGDTVGIGMAFSMPDAPPDYDAPPSTGPSTKVEVFLTRNGRREGGWDLHEELDASNDLGVDGLDGACDLNGAIGLAVATKMKMVHVLQRVLSSFHEACISFPLDAPMHLVAFGDLLTFTFAANVNEVVNHHSLVSTTNVNVSSTGD</sequence>
<dbReference type="GO" id="GO:0016020">
    <property type="term" value="C:membrane"/>
    <property type="evidence" value="ECO:0007669"/>
    <property type="project" value="UniProtKB-SubCell"/>
</dbReference>
<dbReference type="InterPro" id="IPR013320">
    <property type="entry name" value="ConA-like_dom_sf"/>
</dbReference>
<proteinExistence type="predicted"/>
<feature type="region of interest" description="Disordered" evidence="5">
    <location>
        <begin position="1"/>
        <end position="119"/>
    </location>
</feature>
<evidence type="ECO:0000256" key="2">
    <source>
        <dbReference type="ARBA" id="ARBA00022692"/>
    </source>
</evidence>